<proteinExistence type="predicted"/>
<sequence length="82" mass="8979">MGRKSGFLVAALVTGAVYWLRQQSQNKARAMPHRDITRWEDEGGAFHGDRALLSKGEHAEAEPAQPSTAGGSTRDAWEFPRG</sequence>
<organism evidence="2 3">
    <name type="scientific">Robbsia betulipollinis</name>
    <dbReference type="NCBI Taxonomy" id="2981849"/>
    <lineage>
        <taxon>Bacteria</taxon>
        <taxon>Pseudomonadati</taxon>
        <taxon>Pseudomonadota</taxon>
        <taxon>Betaproteobacteria</taxon>
        <taxon>Burkholderiales</taxon>
        <taxon>Burkholderiaceae</taxon>
        <taxon>Robbsia</taxon>
    </lineage>
</organism>
<gene>
    <name evidence="2" type="ORF">OVY01_10325</name>
</gene>
<comment type="caution">
    <text evidence="2">The sequence shown here is derived from an EMBL/GenBank/DDBJ whole genome shotgun (WGS) entry which is preliminary data.</text>
</comment>
<keyword evidence="3" id="KW-1185">Reference proteome</keyword>
<evidence type="ECO:0000256" key="1">
    <source>
        <dbReference type="SAM" id="MobiDB-lite"/>
    </source>
</evidence>
<evidence type="ECO:0000313" key="3">
    <source>
        <dbReference type="Proteomes" id="UP001082899"/>
    </source>
</evidence>
<reference evidence="2" key="1">
    <citation type="submission" date="2022-11" db="EMBL/GenBank/DDBJ databases">
        <title>Robbsia betulipollinis sp. nov., isolated from pollen of birch (Betula pendula).</title>
        <authorList>
            <person name="Shi H."/>
            <person name="Ambika Manirajan B."/>
            <person name="Ratering S."/>
            <person name="Geissler-Plaum R."/>
            <person name="Schnell S."/>
        </authorList>
    </citation>
    <scope>NUCLEOTIDE SEQUENCE</scope>
    <source>
        <strain evidence="2">Bb-Pol-6</strain>
    </source>
</reference>
<evidence type="ECO:0008006" key="4">
    <source>
        <dbReference type="Google" id="ProtNLM"/>
    </source>
</evidence>
<dbReference type="Proteomes" id="UP001082899">
    <property type="component" value="Unassembled WGS sequence"/>
</dbReference>
<evidence type="ECO:0000313" key="2">
    <source>
        <dbReference type="EMBL" id="MCY0387621.1"/>
    </source>
</evidence>
<protein>
    <recommendedName>
        <fullName evidence="4">DUF4124 domain-containing protein</fullName>
    </recommendedName>
</protein>
<accession>A0ABT3ZM38</accession>
<feature type="region of interest" description="Disordered" evidence="1">
    <location>
        <begin position="54"/>
        <end position="82"/>
    </location>
</feature>
<name>A0ABT3ZM38_9BURK</name>
<dbReference type="EMBL" id="JAPMXC010000001">
    <property type="protein sequence ID" value="MCY0387621.1"/>
    <property type="molecule type" value="Genomic_DNA"/>
</dbReference>
<dbReference type="RefSeq" id="WP_267847351.1">
    <property type="nucleotide sequence ID" value="NZ_JAPMXC010000001.1"/>
</dbReference>